<dbReference type="InterPro" id="IPR003737">
    <property type="entry name" value="GlcNAc_PI_deacetylase-related"/>
</dbReference>
<organism evidence="1">
    <name type="scientific">freshwater metagenome</name>
    <dbReference type="NCBI Taxonomy" id="449393"/>
    <lineage>
        <taxon>unclassified sequences</taxon>
        <taxon>metagenomes</taxon>
        <taxon>ecological metagenomes</taxon>
    </lineage>
</organism>
<dbReference type="Gene3D" id="3.40.50.10320">
    <property type="entry name" value="LmbE-like"/>
    <property type="match status" value="1"/>
</dbReference>
<dbReference type="Pfam" id="PF02585">
    <property type="entry name" value="PIG-L"/>
    <property type="match status" value="1"/>
</dbReference>
<evidence type="ECO:0000313" key="3">
    <source>
        <dbReference type="EMBL" id="CAB5023815.1"/>
    </source>
</evidence>
<proteinExistence type="predicted"/>
<dbReference type="PANTHER" id="PTHR12993:SF11">
    <property type="entry name" value="N-ACETYLGLUCOSAMINYL-PHOSPHATIDYLINOSITOL DE-N-ACETYLASE"/>
    <property type="match status" value="1"/>
</dbReference>
<name>A0A6J7AK39_9ZZZZ</name>
<accession>A0A6J7AK39</accession>
<protein>
    <submittedName>
        <fullName evidence="1">Unannotated protein</fullName>
    </submittedName>
</protein>
<evidence type="ECO:0000313" key="1">
    <source>
        <dbReference type="EMBL" id="CAB4833274.1"/>
    </source>
</evidence>
<dbReference type="SUPFAM" id="SSF102588">
    <property type="entry name" value="LmbE-like"/>
    <property type="match status" value="1"/>
</dbReference>
<dbReference type="AlphaFoldDB" id="A0A6J7AK39"/>
<dbReference type="EMBL" id="CAFABE010000087">
    <property type="protein sequence ID" value="CAB4833274.1"/>
    <property type="molecule type" value="Genomic_DNA"/>
</dbReference>
<dbReference type="EMBL" id="CAFBPM010000009">
    <property type="protein sequence ID" value="CAB5023815.1"/>
    <property type="molecule type" value="Genomic_DNA"/>
</dbReference>
<dbReference type="GO" id="GO:0016811">
    <property type="term" value="F:hydrolase activity, acting on carbon-nitrogen (but not peptide) bonds, in linear amides"/>
    <property type="evidence" value="ECO:0007669"/>
    <property type="project" value="TreeGrafter"/>
</dbReference>
<evidence type="ECO:0000313" key="2">
    <source>
        <dbReference type="EMBL" id="CAB4860612.1"/>
    </source>
</evidence>
<dbReference type="EMBL" id="CAFBLT010000001">
    <property type="protein sequence ID" value="CAB4860612.1"/>
    <property type="molecule type" value="Genomic_DNA"/>
</dbReference>
<dbReference type="InterPro" id="IPR024078">
    <property type="entry name" value="LmbE-like_dom_sf"/>
</dbReference>
<sequence length="241" mass="25693">MNGSNSVSLFESSPSVVLAIYAHPDDADVACGGSLARWVDEGARVRVLLLTDGAKGTTDASVTPSVLATTRKQEVAKAAKELGGVEVESLGLSDGDVGEQREILGTLVRRIRELKPDVVLGHDPTAVFFGSVYVNHQDHRAAGWAVLDAVGPASSMPHYFPECGLAHRVHDVLLSGTLEPDTYVDITSSIDRKVKAVTAHHSQLPDDPHWAGETIRQQASDDGSRVGVAFAEGFRHLRLNG</sequence>
<dbReference type="PANTHER" id="PTHR12993">
    <property type="entry name" value="N-ACETYLGLUCOSAMINYL-PHOSPHATIDYLINOSITOL DE-N-ACETYLASE-RELATED"/>
    <property type="match status" value="1"/>
</dbReference>
<reference evidence="1" key="1">
    <citation type="submission" date="2020-05" db="EMBL/GenBank/DDBJ databases">
        <authorList>
            <person name="Chiriac C."/>
            <person name="Salcher M."/>
            <person name="Ghai R."/>
            <person name="Kavagutti S V."/>
        </authorList>
    </citation>
    <scope>NUCLEOTIDE SEQUENCE</scope>
</reference>
<gene>
    <name evidence="1" type="ORF">UFOPK3164_01438</name>
    <name evidence="2" type="ORF">UFOPK3427_00163</name>
    <name evidence="3" type="ORF">UFOPK4112_01078</name>
</gene>